<name>A0ACB8R9A6_9AGAM</name>
<feature type="non-terminal residue" evidence="1">
    <location>
        <position position="393"/>
    </location>
</feature>
<keyword evidence="2" id="KW-1185">Reference proteome</keyword>
<sequence>MPARSGETWSSPEGLHALRDILKSLIPQWENGPYDWQVIATARILDKRKQLVVAACGEGKTALSYLHLLVIQELIRRPDLPRFGLKIPAGLQPVVLMVTPLSDLGISQVAEMEKLGIKATTLDAQMVLQAKSENKQLLRDVRDCKYSVVIVSPERLKTRKFDKILRDEKFRKNLVLYVIDECHVVIPWSKTFRECYGDVGQVCARIPPDVPVLAMTATSQPGATERSLLRLLGFRAGEYAVMRRSCERANLRIVFQTLSHGLGPQTTEFPDLDWVARGSLKTVIYVKSIELGNRVKEYLYRRRPPGSGRARNIRTYNALWSAKKNAQVLHAFETDPETFVVIATIKFGMGIDVRAAQVCINLGLPESAEMVLQQIGRAGRQRTMDAMGVTYVE</sequence>
<dbReference type="EMBL" id="MU276193">
    <property type="protein sequence ID" value="KAI0040472.1"/>
    <property type="molecule type" value="Genomic_DNA"/>
</dbReference>
<accession>A0ACB8R9A6</accession>
<reference evidence="1" key="1">
    <citation type="submission" date="2021-02" db="EMBL/GenBank/DDBJ databases">
        <authorList>
            <consortium name="DOE Joint Genome Institute"/>
            <person name="Ahrendt S."/>
            <person name="Looney B.P."/>
            <person name="Miyauchi S."/>
            <person name="Morin E."/>
            <person name="Drula E."/>
            <person name="Courty P.E."/>
            <person name="Chicoki N."/>
            <person name="Fauchery L."/>
            <person name="Kohler A."/>
            <person name="Kuo A."/>
            <person name="Labutti K."/>
            <person name="Pangilinan J."/>
            <person name="Lipzen A."/>
            <person name="Riley R."/>
            <person name="Andreopoulos W."/>
            <person name="He G."/>
            <person name="Johnson J."/>
            <person name="Barry K.W."/>
            <person name="Grigoriev I.V."/>
            <person name="Nagy L."/>
            <person name="Hibbett D."/>
            <person name="Henrissat B."/>
            <person name="Matheny P.B."/>
            <person name="Labbe J."/>
            <person name="Martin F."/>
        </authorList>
    </citation>
    <scope>NUCLEOTIDE SEQUENCE</scope>
    <source>
        <strain evidence="1">FP105234-sp</strain>
    </source>
</reference>
<keyword evidence="1" id="KW-0378">Hydrolase</keyword>
<protein>
    <submittedName>
        <fullName evidence="1">P-loop containing nucleoside triphosphate hydrolase protein</fullName>
    </submittedName>
</protein>
<gene>
    <name evidence="1" type="ORF">FA95DRAFT_1502807</name>
</gene>
<comment type="caution">
    <text evidence="1">The sequence shown here is derived from an EMBL/GenBank/DDBJ whole genome shotgun (WGS) entry which is preliminary data.</text>
</comment>
<reference evidence="1" key="2">
    <citation type="journal article" date="2022" name="New Phytol.">
        <title>Evolutionary transition to the ectomycorrhizal habit in the genomes of a hyperdiverse lineage of mushroom-forming fungi.</title>
        <authorList>
            <person name="Looney B."/>
            <person name="Miyauchi S."/>
            <person name="Morin E."/>
            <person name="Drula E."/>
            <person name="Courty P.E."/>
            <person name="Kohler A."/>
            <person name="Kuo A."/>
            <person name="LaButti K."/>
            <person name="Pangilinan J."/>
            <person name="Lipzen A."/>
            <person name="Riley R."/>
            <person name="Andreopoulos W."/>
            <person name="He G."/>
            <person name="Johnson J."/>
            <person name="Nolan M."/>
            <person name="Tritt A."/>
            <person name="Barry K.W."/>
            <person name="Grigoriev I.V."/>
            <person name="Nagy L.G."/>
            <person name="Hibbett D."/>
            <person name="Henrissat B."/>
            <person name="Matheny P.B."/>
            <person name="Labbe J."/>
            <person name="Martin F.M."/>
        </authorList>
    </citation>
    <scope>NUCLEOTIDE SEQUENCE</scope>
    <source>
        <strain evidence="1">FP105234-sp</strain>
    </source>
</reference>
<organism evidence="1 2">
    <name type="scientific">Auriscalpium vulgare</name>
    <dbReference type="NCBI Taxonomy" id="40419"/>
    <lineage>
        <taxon>Eukaryota</taxon>
        <taxon>Fungi</taxon>
        <taxon>Dikarya</taxon>
        <taxon>Basidiomycota</taxon>
        <taxon>Agaricomycotina</taxon>
        <taxon>Agaricomycetes</taxon>
        <taxon>Russulales</taxon>
        <taxon>Auriscalpiaceae</taxon>
        <taxon>Auriscalpium</taxon>
    </lineage>
</organism>
<evidence type="ECO:0000313" key="2">
    <source>
        <dbReference type="Proteomes" id="UP000814033"/>
    </source>
</evidence>
<dbReference type="Proteomes" id="UP000814033">
    <property type="component" value="Unassembled WGS sequence"/>
</dbReference>
<proteinExistence type="predicted"/>
<evidence type="ECO:0000313" key="1">
    <source>
        <dbReference type="EMBL" id="KAI0040472.1"/>
    </source>
</evidence>